<protein>
    <submittedName>
        <fullName evidence="12">Cytochrome P450</fullName>
    </submittedName>
</protein>
<keyword evidence="11" id="KW-0732">Signal</keyword>
<dbReference type="PANTHER" id="PTHR46300:SF7">
    <property type="entry name" value="P450, PUTATIVE (EUROFUNG)-RELATED"/>
    <property type="match status" value="1"/>
</dbReference>
<comment type="cofactor">
    <cofactor evidence="1 9">
        <name>heme</name>
        <dbReference type="ChEBI" id="CHEBI:30413"/>
    </cofactor>
</comment>
<evidence type="ECO:0000256" key="4">
    <source>
        <dbReference type="ARBA" id="ARBA00022617"/>
    </source>
</evidence>
<evidence type="ECO:0000256" key="7">
    <source>
        <dbReference type="ARBA" id="ARBA00023004"/>
    </source>
</evidence>
<evidence type="ECO:0000256" key="1">
    <source>
        <dbReference type="ARBA" id="ARBA00001971"/>
    </source>
</evidence>
<feature type="binding site" description="axial binding residue" evidence="9">
    <location>
        <position position="425"/>
    </location>
    <ligand>
        <name>heme</name>
        <dbReference type="ChEBI" id="CHEBI:30413"/>
    </ligand>
    <ligandPart>
        <name>Fe</name>
        <dbReference type="ChEBI" id="CHEBI:18248"/>
    </ligandPart>
</feature>
<dbReference type="InterPro" id="IPR017972">
    <property type="entry name" value="Cyt_P450_CS"/>
</dbReference>
<name>A0A9P7DVN8_9AGAM</name>
<dbReference type="Proteomes" id="UP000807769">
    <property type="component" value="Unassembled WGS sequence"/>
</dbReference>
<dbReference type="PANTHER" id="PTHR46300">
    <property type="entry name" value="P450, PUTATIVE (EUROFUNG)-RELATED-RELATED"/>
    <property type="match status" value="1"/>
</dbReference>
<evidence type="ECO:0000256" key="8">
    <source>
        <dbReference type="ARBA" id="ARBA00023033"/>
    </source>
</evidence>
<dbReference type="GO" id="GO:0020037">
    <property type="term" value="F:heme binding"/>
    <property type="evidence" value="ECO:0007669"/>
    <property type="project" value="InterPro"/>
</dbReference>
<dbReference type="RefSeq" id="XP_041186912.1">
    <property type="nucleotide sequence ID" value="XM_041337128.1"/>
</dbReference>
<dbReference type="SUPFAM" id="SSF48264">
    <property type="entry name" value="Cytochrome P450"/>
    <property type="match status" value="1"/>
</dbReference>
<reference evidence="12" key="1">
    <citation type="journal article" date="2020" name="New Phytol.">
        <title>Comparative genomics reveals dynamic genome evolution in host specialist ectomycorrhizal fungi.</title>
        <authorList>
            <person name="Lofgren L.A."/>
            <person name="Nguyen N.H."/>
            <person name="Vilgalys R."/>
            <person name="Ruytinx J."/>
            <person name="Liao H.L."/>
            <person name="Branco S."/>
            <person name="Kuo A."/>
            <person name="LaButti K."/>
            <person name="Lipzen A."/>
            <person name="Andreopoulos W."/>
            <person name="Pangilinan J."/>
            <person name="Riley R."/>
            <person name="Hundley H."/>
            <person name="Na H."/>
            <person name="Barry K."/>
            <person name="Grigoriev I.V."/>
            <person name="Stajich J.E."/>
            <person name="Kennedy P.G."/>
        </authorList>
    </citation>
    <scope>NUCLEOTIDE SEQUENCE</scope>
    <source>
        <strain evidence="12">MN1</strain>
    </source>
</reference>
<proteinExistence type="inferred from homology"/>
<dbReference type="GO" id="GO:0004497">
    <property type="term" value="F:monooxygenase activity"/>
    <property type="evidence" value="ECO:0007669"/>
    <property type="project" value="UniProtKB-KW"/>
</dbReference>
<dbReference type="Pfam" id="PF00067">
    <property type="entry name" value="p450"/>
    <property type="match status" value="1"/>
</dbReference>
<comment type="pathway">
    <text evidence="2">Secondary metabolite biosynthesis.</text>
</comment>
<dbReference type="InterPro" id="IPR036396">
    <property type="entry name" value="Cyt_P450_sf"/>
</dbReference>
<dbReference type="CDD" id="cd11065">
    <property type="entry name" value="CYP64-like"/>
    <property type="match status" value="1"/>
</dbReference>
<keyword evidence="13" id="KW-1185">Reference proteome</keyword>
<evidence type="ECO:0000256" key="11">
    <source>
        <dbReference type="SAM" id="SignalP"/>
    </source>
</evidence>
<evidence type="ECO:0000256" key="3">
    <source>
        <dbReference type="ARBA" id="ARBA00010617"/>
    </source>
</evidence>
<sequence length="500" mass="56625">MFPSPMILFSAIICLFLTVHRVRRKNSSNLSLPPGPKGLPVLGNLLDLNGSQPWVSFTQWASTYGNVIYCKLFGRQIVVLQHRSSIYSDRPPLSTTKAIGSEFNSAQLRYSDEWRLHRRIFHQSFRPEAAKDYLPIQLRKARQLLQGIIEAPERYQRHIELFASSVIMSAVYDYEAKLNNDPLLLTAEKAIKVFLEMASPQTSAILETFPFLLKLPSWFPGASLKRLAIQSQINATAMVNIPFNYARERVMTATSNQCMISESLKRLDTSGNVDEFELALKSSSATAFIAGTASTLTVFVLAMMLYPDVQKRAQEEIEAVIGTDQLPTFEDRPSLPYVEAVLRETLRWHPVFPLGLPHYTAESDVYNDHYIPKGAIVMANIWAMSKDEVKYPKPDDFKPERFFMANGQLNDDTVDFPFGFGRRVCVGKYFADASLWISIVSLLATFRFMRPLDNEGKEVDPIFQWSTGLISHPKSLPCRVVPRHPEMTARMLADVIELSA</sequence>
<dbReference type="InterPro" id="IPR002401">
    <property type="entry name" value="Cyt_P450_E_grp-I"/>
</dbReference>
<dbReference type="PRINTS" id="PR00385">
    <property type="entry name" value="P450"/>
</dbReference>
<evidence type="ECO:0000256" key="10">
    <source>
        <dbReference type="RuleBase" id="RU000461"/>
    </source>
</evidence>
<keyword evidence="4 9" id="KW-0349">Heme</keyword>
<gene>
    <name evidence="12" type="ORF">BJ212DRAFT_1393885</name>
</gene>
<dbReference type="AlphaFoldDB" id="A0A9P7DVN8"/>
<comment type="similarity">
    <text evidence="3 10">Belongs to the cytochrome P450 family.</text>
</comment>
<evidence type="ECO:0000256" key="6">
    <source>
        <dbReference type="ARBA" id="ARBA00023002"/>
    </source>
</evidence>
<dbReference type="GeneID" id="64631144"/>
<accession>A0A9P7DVN8</accession>
<keyword evidence="8 10" id="KW-0503">Monooxygenase</keyword>
<dbReference type="PRINTS" id="PR00463">
    <property type="entry name" value="EP450I"/>
</dbReference>
<comment type="caution">
    <text evidence="12">The sequence shown here is derived from an EMBL/GenBank/DDBJ whole genome shotgun (WGS) entry which is preliminary data.</text>
</comment>
<feature type="signal peptide" evidence="11">
    <location>
        <begin position="1"/>
        <end position="24"/>
    </location>
</feature>
<dbReference type="GO" id="GO:0016705">
    <property type="term" value="F:oxidoreductase activity, acting on paired donors, with incorporation or reduction of molecular oxygen"/>
    <property type="evidence" value="ECO:0007669"/>
    <property type="project" value="InterPro"/>
</dbReference>
<keyword evidence="6 10" id="KW-0560">Oxidoreductase</keyword>
<feature type="chain" id="PRO_5040246425" evidence="11">
    <location>
        <begin position="25"/>
        <end position="500"/>
    </location>
</feature>
<dbReference type="InterPro" id="IPR050364">
    <property type="entry name" value="Cytochrome_P450_fung"/>
</dbReference>
<evidence type="ECO:0000256" key="9">
    <source>
        <dbReference type="PIRSR" id="PIRSR602401-1"/>
    </source>
</evidence>
<dbReference type="InterPro" id="IPR001128">
    <property type="entry name" value="Cyt_P450"/>
</dbReference>
<evidence type="ECO:0000313" key="12">
    <source>
        <dbReference type="EMBL" id="KAG1804400.1"/>
    </source>
</evidence>
<dbReference type="EMBL" id="JABBWG010000058">
    <property type="protein sequence ID" value="KAG1804400.1"/>
    <property type="molecule type" value="Genomic_DNA"/>
</dbReference>
<keyword evidence="7 9" id="KW-0408">Iron</keyword>
<dbReference type="GO" id="GO:0005506">
    <property type="term" value="F:iron ion binding"/>
    <property type="evidence" value="ECO:0007669"/>
    <property type="project" value="InterPro"/>
</dbReference>
<dbReference type="OrthoDB" id="2789670at2759"/>
<keyword evidence="5 9" id="KW-0479">Metal-binding</keyword>
<evidence type="ECO:0000313" key="13">
    <source>
        <dbReference type="Proteomes" id="UP000807769"/>
    </source>
</evidence>
<dbReference type="PROSITE" id="PS00086">
    <property type="entry name" value="CYTOCHROME_P450"/>
    <property type="match status" value="1"/>
</dbReference>
<evidence type="ECO:0000256" key="2">
    <source>
        <dbReference type="ARBA" id="ARBA00005179"/>
    </source>
</evidence>
<evidence type="ECO:0000256" key="5">
    <source>
        <dbReference type="ARBA" id="ARBA00022723"/>
    </source>
</evidence>
<organism evidence="12 13">
    <name type="scientific">Suillus subaureus</name>
    <dbReference type="NCBI Taxonomy" id="48587"/>
    <lineage>
        <taxon>Eukaryota</taxon>
        <taxon>Fungi</taxon>
        <taxon>Dikarya</taxon>
        <taxon>Basidiomycota</taxon>
        <taxon>Agaricomycotina</taxon>
        <taxon>Agaricomycetes</taxon>
        <taxon>Agaricomycetidae</taxon>
        <taxon>Boletales</taxon>
        <taxon>Suillineae</taxon>
        <taxon>Suillaceae</taxon>
        <taxon>Suillus</taxon>
    </lineage>
</organism>
<dbReference type="Gene3D" id="1.10.630.10">
    <property type="entry name" value="Cytochrome P450"/>
    <property type="match status" value="1"/>
</dbReference>